<protein>
    <submittedName>
        <fullName evidence="1">Uncharacterized protein</fullName>
    </submittedName>
</protein>
<dbReference type="AlphaFoldDB" id="G7VFC1"/>
<dbReference type="BioCyc" id="PSP1104324:GJSN-1479-MONOMER"/>
<keyword evidence="2" id="KW-1185">Reference proteome</keyword>
<sequence length="75" mass="8312">MKPLVCPHIYDWGDASPGATWGSISWDWTCGLAVLARPNARFCLGVVGLASFWRCGFACLWVEYDQQLVAFFVGP</sequence>
<dbReference type="HOGENOM" id="CLU_2662516_0_0_2"/>
<dbReference type="RefSeq" id="WP_014288753.1">
    <property type="nucleotide sequence ID" value="NC_016645.1"/>
</dbReference>
<evidence type="ECO:0000313" key="2">
    <source>
        <dbReference type="Proteomes" id="UP000005867"/>
    </source>
</evidence>
<dbReference type="eggNOG" id="arCOG09772">
    <property type="taxonomic scope" value="Archaea"/>
</dbReference>
<dbReference type="EMBL" id="CP003098">
    <property type="protein sequence ID" value="AET32927.1"/>
    <property type="molecule type" value="Genomic_DNA"/>
</dbReference>
<dbReference type="GeneID" id="11595766"/>
<name>G7VFC1_9CREN</name>
<dbReference type="Proteomes" id="UP000005867">
    <property type="component" value="Chromosome"/>
</dbReference>
<proteinExistence type="predicted"/>
<accession>G7VFC1</accession>
<reference evidence="1 2" key="1">
    <citation type="journal article" date="2012" name="J. Bacteriol.">
        <title>Complete genome sequence of strain 1860, a crenarchaeon of the genus pyrobaculum able to grow with various electron acceptors.</title>
        <authorList>
            <person name="Mardanov A.V."/>
            <person name="Gumerov V.M."/>
            <person name="Slobodkina G.B."/>
            <person name="Beletsky A.V."/>
            <person name="Bonch-Osmolovskaya E.A."/>
            <person name="Ravin N.V."/>
            <person name="Skryabin K.G."/>
        </authorList>
    </citation>
    <scope>NUCLEOTIDE SEQUENCE [LARGE SCALE GENOMIC DNA]</scope>
    <source>
        <strain evidence="1 2">1860</strain>
    </source>
</reference>
<organism evidence="1 2">
    <name type="scientific">Pyrobaculum ferrireducens</name>
    <dbReference type="NCBI Taxonomy" id="1104324"/>
    <lineage>
        <taxon>Archaea</taxon>
        <taxon>Thermoproteota</taxon>
        <taxon>Thermoprotei</taxon>
        <taxon>Thermoproteales</taxon>
        <taxon>Thermoproteaceae</taxon>
        <taxon>Pyrobaculum</taxon>
    </lineage>
</organism>
<gene>
    <name evidence="1" type="ORF">P186_1508</name>
</gene>
<dbReference type="KEGG" id="pyr:P186_1508"/>
<dbReference type="OrthoDB" id="382424at2157"/>
<dbReference type="STRING" id="1104324.P186_1508"/>
<evidence type="ECO:0000313" key="1">
    <source>
        <dbReference type="EMBL" id="AET32927.1"/>
    </source>
</evidence>